<dbReference type="Proteomes" id="UP001221217">
    <property type="component" value="Unassembled WGS sequence"/>
</dbReference>
<dbReference type="HAMAP" id="MF_00274">
    <property type="entry name" value="DNA_YbaB_EbfC"/>
    <property type="match status" value="1"/>
</dbReference>
<evidence type="ECO:0000256" key="1">
    <source>
        <dbReference type="ARBA" id="ARBA00023125"/>
    </source>
</evidence>
<dbReference type="GO" id="GO:0005829">
    <property type="term" value="C:cytosol"/>
    <property type="evidence" value="ECO:0007669"/>
    <property type="project" value="TreeGrafter"/>
</dbReference>
<keyword evidence="1 2" id="KW-0238">DNA-binding</keyword>
<protein>
    <recommendedName>
        <fullName evidence="2">Nucleoid-associated protein PQJ61_05190</fullName>
    </recommendedName>
</protein>
<dbReference type="InterPro" id="IPR004401">
    <property type="entry name" value="YbaB/EbfC"/>
</dbReference>
<comment type="caution">
    <text evidence="3">The sequence shown here is derived from an EMBL/GenBank/DDBJ whole genome shotgun (WGS) entry which is preliminary data.</text>
</comment>
<keyword evidence="2" id="KW-0963">Cytoplasm</keyword>
<proteinExistence type="inferred from homology"/>
<name>A0AAJ1IE15_9SPIO</name>
<dbReference type="GO" id="GO:0003677">
    <property type="term" value="F:DNA binding"/>
    <property type="evidence" value="ECO:0007669"/>
    <property type="project" value="UniProtKB-UniRule"/>
</dbReference>
<comment type="subcellular location">
    <subcellularLocation>
        <location evidence="2">Cytoplasm</location>
        <location evidence="2">Nucleoid</location>
    </subcellularLocation>
</comment>
<evidence type="ECO:0000313" key="4">
    <source>
        <dbReference type="Proteomes" id="UP001221217"/>
    </source>
</evidence>
<organism evidence="3 4">
    <name type="scientific">Candidatus Thalassospirochaeta sargassi</name>
    <dbReference type="NCBI Taxonomy" id="3119039"/>
    <lineage>
        <taxon>Bacteria</taxon>
        <taxon>Pseudomonadati</taxon>
        <taxon>Spirochaetota</taxon>
        <taxon>Spirochaetia</taxon>
        <taxon>Spirochaetales</taxon>
        <taxon>Spirochaetaceae</taxon>
        <taxon>Candidatus Thalassospirochaeta</taxon>
    </lineage>
</organism>
<sequence length="102" mass="11065">MDMIKNLQGMQSKMQDMQSKLNNVTAEGESGGGMVKVVLTGQYSVTDVKIAKEVINPEDPQLLEDLVLSAFTDASNKIKAKIQEEASSIAGEMNLPPEMMGF</sequence>
<gene>
    <name evidence="3" type="ORF">PQJ61_05190</name>
</gene>
<dbReference type="NCBIfam" id="TIGR00103">
    <property type="entry name" value="DNA_YbaB_EbfC"/>
    <property type="match status" value="1"/>
</dbReference>
<dbReference type="PIRSF" id="PIRSF004555">
    <property type="entry name" value="UCP004555"/>
    <property type="match status" value="1"/>
</dbReference>
<evidence type="ECO:0000313" key="3">
    <source>
        <dbReference type="EMBL" id="MDC7226137.1"/>
    </source>
</evidence>
<dbReference type="SUPFAM" id="SSF82607">
    <property type="entry name" value="YbaB-like"/>
    <property type="match status" value="1"/>
</dbReference>
<dbReference type="PANTHER" id="PTHR33449:SF1">
    <property type="entry name" value="NUCLEOID-ASSOCIATED PROTEIN YBAB"/>
    <property type="match status" value="1"/>
</dbReference>
<comment type="subunit">
    <text evidence="2">Homodimer.</text>
</comment>
<accession>A0AAJ1IE15</accession>
<dbReference type="AlphaFoldDB" id="A0AAJ1IE15"/>
<comment type="function">
    <text evidence="2">Binds to DNA and alters its conformation. May be involved in regulation of gene expression, nucleoid organization and DNA protection.</text>
</comment>
<dbReference type="EMBL" id="JAQQAL010000011">
    <property type="protein sequence ID" value="MDC7226137.1"/>
    <property type="molecule type" value="Genomic_DNA"/>
</dbReference>
<comment type="similarity">
    <text evidence="2">Belongs to the YbaB/EbfC family.</text>
</comment>
<dbReference type="PANTHER" id="PTHR33449">
    <property type="entry name" value="NUCLEOID-ASSOCIATED PROTEIN YBAB"/>
    <property type="match status" value="1"/>
</dbReference>
<dbReference type="InterPro" id="IPR036894">
    <property type="entry name" value="YbaB-like_sf"/>
</dbReference>
<dbReference type="Pfam" id="PF02575">
    <property type="entry name" value="YbaB_DNA_bd"/>
    <property type="match status" value="1"/>
</dbReference>
<dbReference type="GO" id="GO:0043590">
    <property type="term" value="C:bacterial nucleoid"/>
    <property type="evidence" value="ECO:0007669"/>
    <property type="project" value="UniProtKB-UniRule"/>
</dbReference>
<dbReference type="Gene3D" id="3.30.1310.10">
    <property type="entry name" value="Nucleoid-associated protein YbaB-like domain"/>
    <property type="match status" value="1"/>
</dbReference>
<reference evidence="3 4" key="1">
    <citation type="submission" date="2022-12" db="EMBL/GenBank/DDBJ databases">
        <title>Metagenome assembled genome from gulf of manar.</title>
        <authorList>
            <person name="Kohli P."/>
            <person name="Pk S."/>
            <person name="Venkata Ramana C."/>
            <person name="Sasikala C."/>
        </authorList>
    </citation>
    <scope>NUCLEOTIDE SEQUENCE [LARGE SCALE GENOMIC DNA]</scope>
    <source>
        <strain evidence="3">JB008</strain>
    </source>
</reference>
<evidence type="ECO:0000256" key="2">
    <source>
        <dbReference type="HAMAP-Rule" id="MF_00274"/>
    </source>
</evidence>